<comment type="cofactor">
    <cofactor evidence="1">
        <name>Mg(2+)</name>
        <dbReference type="ChEBI" id="CHEBI:18420"/>
    </cofactor>
</comment>
<dbReference type="GO" id="GO:0003677">
    <property type="term" value="F:DNA binding"/>
    <property type="evidence" value="ECO:0007669"/>
    <property type="project" value="UniProtKB-KW"/>
</dbReference>
<dbReference type="GO" id="GO:0006310">
    <property type="term" value="P:DNA recombination"/>
    <property type="evidence" value="ECO:0007669"/>
    <property type="project" value="InterPro"/>
</dbReference>
<dbReference type="RefSeq" id="WP_013709344.1">
    <property type="nucleotide sequence ID" value="NC_015389.1"/>
</dbReference>
<dbReference type="HOGENOM" id="CLU_001103_14_3_11"/>
<keyword evidence="9" id="KW-0238">DNA-binding</keyword>
<dbReference type="InterPro" id="IPR010997">
    <property type="entry name" value="HRDC-like_sf"/>
</dbReference>
<feature type="domain" description="Helicase ATP-binding" evidence="16">
    <location>
        <begin position="49"/>
        <end position="224"/>
    </location>
</feature>
<evidence type="ECO:0000256" key="10">
    <source>
        <dbReference type="ARBA" id="ARBA00023235"/>
    </source>
</evidence>
<dbReference type="OrthoDB" id="9760034at2"/>
<keyword evidence="19" id="KW-1185">Reference proteome</keyword>
<dbReference type="Proteomes" id="UP000006851">
    <property type="component" value="Chromosome"/>
</dbReference>
<dbReference type="PANTHER" id="PTHR13710:SF105">
    <property type="entry name" value="ATP-DEPENDENT DNA HELICASE Q1"/>
    <property type="match status" value="1"/>
</dbReference>
<dbReference type="STRING" id="700015.Corgl_1503"/>
<evidence type="ECO:0000256" key="1">
    <source>
        <dbReference type="ARBA" id="ARBA00001946"/>
    </source>
</evidence>
<dbReference type="Pfam" id="PF00270">
    <property type="entry name" value="DEAD"/>
    <property type="match status" value="1"/>
</dbReference>
<dbReference type="InterPro" id="IPR032284">
    <property type="entry name" value="RecQ_Zn-bd"/>
</dbReference>
<dbReference type="AlphaFoldDB" id="F2N902"/>
<dbReference type="GO" id="GO:0006281">
    <property type="term" value="P:DNA repair"/>
    <property type="evidence" value="ECO:0007669"/>
    <property type="project" value="InterPro"/>
</dbReference>
<keyword evidence="5" id="KW-0547">Nucleotide-binding</keyword>
<dbReference type="InterPro" id="IPR002121">
    <property type="entry name" value="HRDC_dom"/>
</dbReference>
<dbReference type="Pfam" id="PF09382">
    <property type="entry name" value="RQC"/>
    <property type="match status" value="1"/>
</dbReference>
<dbReference type="SUPFAM" id="SSF46785">
    <property type="entry name" value="Winged helix' DNA-binding domain"/>
    <property type="match status" value="1"/>
</dbReference>
<comment type="similarity">
    <text evidence="3">Belongs to the helicase family. RecQ subfamily.</text>
</comment>
<dbReference type="KEGG" id="cgo:Corgl_1503"/>
<feature type="domain" description="HRDC" evidence="15">
    <location>
        <begin position="598"/>
        <end position="676"/>
    </location>
</feature>
<dbReference type="InterPro" id="IPR036388">
    <property type="entry name" value="WH-like_DNA-bd_sf"/>
</dbReference>
<dbReference type="InterPro" id="IPR018982">
    <property type="entry name" value="RQC_domain"/>
</dbReference>
<gene>
    <name evidence="18" type="ordered locus">Corgl_1503</name>
</gene>
<protein>
    <recommendedName>
        <fullName evidence="13">ATP-dependent DNA helicase RecQ</fullName>
        <ecNumber evidence="12">5.6.2.4</ecNumber>
    </recommendedName>
    <alternativeName>
        <fullName evidence="14">DNA 3'-5' helicase RecQ</fullName>
    </alternativeName>
</protein>
<organism evidence="18 19">
    <name type="scientific">Coriobacterium glomerans (strain ATCC 49209 / DSM 20642 / JCM 10262 / PW2)</name>
    <dbReference type="NCBI Taxonomy" id="700015"/>
    <lineage>
        <taxon>Bacteria</taxon>
        <taxon>Bacillati</taxon>
        <taxon>Actinomycetota</taxon>
        <taxon>Coriobacteriia</taxon>
        <taxon>Coriobacteriales</taxon>
        <taxon>Coriobacteriaceae</taxon>
        <taxon>Coriobacterium</taxon>
    </lineage>
</organism>
<dbReference type="GO" id="GO:0016787">
    <property type="term" value="F:hydrolase activity"/>
    <property type="evidence" value="ECO:0007669"/>
    <property type="project" value="UniProtKB-KW"/>
</dbReference>
<dbReference type="eggNOG" id="COG0514">
    <property type="taxonomic scope" value="Bacteria"/>
</dbReference>
<evidence type="ECO:0000256" key="12">
    <source>
        <dbReference type="ARBA" id="ARBA00034808"/>
    </source>
</evidence>
<accession>F2N902</accession>
<comment type="cofactor">
    <cofactor evidence="2">
        <name>Zn(2+)</name>
        <dbReference type="ChEBI" id="CHEBI:29105"/>
    </cofactor>
</comment>
<proteinExistence type="inferred from homology"/>
<dbReference type="InterPro" id="IPR027417">
    <property type="entry name" value="P-loop_NTPase"/>
</dbReference>
<dbReference type="InterPro" id="IPR044876">
    <property type="entry name" value="HRDC_dom_sf"/>
</dbReference>
<evidence type="ECO:0000259" key="17">
    <source>
        <dbReference type="PROSITE" id="PS51194"/>
    </source>
</evidence>
<evidence type="ECO:0000256" key="3">
    <source>
        <dbReference type="ARBA" id="ARBA00005446"/>
    </source>
</evidence>
<evidence type="ECO:0000313" key="18">
    <source>
        <dbReference type="EMBL" id="AEB07602.1"/>
    </source>
</evidence>
<dbReference type="SMART" id="SM00490">
    <property type="entry name" value="HELICc"/>
    <property type="match status" value="1"/>
</dbReference>
<reference evidence="19" key="1">
    <citation type="journal article" date="2013" name="Stand. Genomic Sci.">
        <title>Complete genome sequence of Coriobacterium glomerans type strain (PW2(T)) from the midgut of Pyrrhocoris apterus L. (red soldier bug).</title>
        <authorList>
            <person name="Stackebrandt E."/>
            <person name="Zeytun A."/>
            <person name="Lapidus A."/>
            <person name="Nolan M."/>
            <person name="Lucas S."/>
            <person name="Hammon N."/>
            <person name="Deshpande S."/>
            <person name="Cheng J.F."/>
            <person name="Tapia R."/>
            <person name="Goodwin L.A."/>
            <person name="Pitluck S."/>
            <person name="Liolios K."/>
            <person name="Pagani I."/>
            <person name="Ivanova N."/>
            <person name="Mavromatis K."/>
            <person name="Mikhailova N."/>
            <person name="Huntemann M."/>
            <person name="Pati A."/>
            <person name="Chen A."/>
            <person name="Palaniappan K."/>
            <person name="Chang Y.J."/>
            <person name="Land M."/>
            <person name="Hauser L."/>
            <person name="Rohde M."/>
            <person name="Pukall R."/>
            <person name="Goker M."/>
            <person name="Detter J.C."/>
            <person name="Woyke T."/>
            <person name="Bristow J."/>
            <person name="Eisen J.A."/>
            <person name="Markowitz V."/>
            <person name="Hugenholtz P."/>
            <person name="Kyrpides N.C."/>
            <person name="Klenk H.P."/>
        </authorList>
    </citation>
    <scope>NUCLEOTIDE SEQUENCE</scope>
    <source>
        <strain evidence="19">ATCC 49209 / DSM 20642 / JCM 10262 / PW2</strain>
    </source>
</reference>
<dbReference type="Gene3D" id="1.10.10.10">
    <property type="entry name" value="Winged helix-like DNA-binding domain superfamily/Winged helix DNA-binding domain"/>
    <property type="match status" value="1"/>
</dbReference>
<dbReference type="EC" id="5.6.2.4" evidence="12"/>
<dbReference type="InterPro" id="IPR014001">
    <property type="entry name" value="Helicase_ATP-bd"/>
</dbReference>
<dbReference type="SMART" id="SM00487">
    <property type="entry name" value="DEXDc"/>
    <property type="match status" value="1"/>
</dbReference>
<keyword evidence="7 18" id="KW-0347">Helicase</keyword>
<evidence type="ECO:0000256" key="11">
    <source>
        <dbReference type="ARBA" id="ARBA00034617"/>
    </source>
</evidence>
<dbReference type="Pfam" id="PF16124">
    <property type="entry name" value="RecQ_Zn_bind"/>
    <property type="match status" value="1"/>
</dbReference>
<dbReference type="GO" id="GO:0006260">
    <property type="term" value="P:DNA replication"/>
    <property type="evidence" value="ECO:0007669"/>
    <property type="project" value="InterPro"/>
</dbReference>
<dbReference type="PANTHER" id="PTHR13710">
    <property type="entry name" value="DNA HELICASE RECQ FAMILY MEMBER"/>
    <property type="match status" value="1"/>
</dbReference>
<dbReference type="GO" id="GO:0005737">
    <property type="term" value="C:cytoplasm"/>
    <property type="evidence" value="ECO:0007669"/>
    <property type="project" value="TreeGrafter"/>
</dbReference>
<evidence type="ECO:0000256" key="6">
    <source>
        <dbReference type="ARBA" id="ARBA00022801"/>
    </source>
</evidence>
<dbReference type="GO" id="GO:0043590">
    <property type="term" value="C:bacterial nucleoid"/>
    <property type="evidence" value="ECO:0007669"/>
    <property type="project" value="TreeGrafter"/>
</dbReference>
<dbReference type="PROSITE" id="PS51194">
    <property type="entry name" value="HELICASE_CTER"/>
    <property type="match status" value="1"/>
</dbReference>
<dbReference type="InterPro" id="IPR001650">
    <property type="entry name" value="Helicase_C-like"/>
</dbReference>
<evidence type="ECO:0000256" key="14">
    <source>
        <dbReference type="ARBA" id="ARBA00044550"/>
    </source>
</evidence>
<dbReference type="GO" id="GO:0030894">
    <property type="term" value="C:replisome"/>
    <property type="evidence" value="ECO:0007669"/>
    <property type="project" value="TreeGrafter"/>
</dbReference>
<dbReference type="InterPro" id="IPR011545">
    <property type="entry name" value="DEAD/DEAH_box_helicase_dom"/>
</dbReference>
<evidence type="ECO:0000259" key="16">
    <source>
        <dbReference type="PROSITE" id="PS51192"/>
    </source>
</evidence>
<dbReference type="GO" id="GO:0009378">
    <property type="term" value="F:four-way junction helicase activity"/>
    <property type="evidence" value="ECO:0007669"/>
    <property type="project" value="TreeGrafter"/>
</dbReference>
<dbReference type="SUPFAM" id="SSF52540">
    <property type="entry name" value="P-loop containing nucleoside triphosphate hydrolases"/>
    <property type="match status" value="1"/>
</dbReference>
<dbReference type="Gene3D" id="1.10.150.80">
    <property type="entry name" value="HRDC domain"/>
    <property type="match status" value="1"/>
</dbReference>
<evidence type="ECO:0000259" key="15">
    <source>
        <dbReference type="PROSITE" id="PS50967"/>
    </source>
</evidence>
<dbReference type="InterPro" id="IPR004589">
    <property type="entry name" value="DNA_helicase_ATP-dep_RecQ"/>
</dbReference>
<dbReference type="Gene3D" id="3.40.50.300">
    <property type="entry name" value="P-loop containing nucleotide triphosphate hydrolases"/>
    <property type="match status" value="2"/>
</dbReference>
<evidence type="ECO:0000313" key="19">
    <source>
        <dbReference type="Proteomes" id="UP000006851"/>
    </source>
</evidence>
<evidence type="ECO:0000256" key="13">
    <source>
        <dbReference type="ARBA" id="ARBA00044535"/>
    </source>
</evidence>
<evidence type="ECO:0000256" key="9">
    <source>
        <dbReference type="ARBA" id="ARBA00023125"/>
    </source>
</evidence>
<dbReference type="GO" id="GO:0046872">
    <property type="term" value="F:metal ion binding"/>
    <property type="evidence" value="ECO:0007669"/>
    <property type="project" value="UniProtKB-KW"/>
</dbReference>
<evidence type="ECO:0000256" key="4">
    <source>
        <dbReference type="ARBA" id="ARBA00022723"/>
    </source>
</evidence>
<dbReference type="CDD" id="cd17920">
    <property type="entry name" value="DEXHc_RecQ"/>
    <property type="match status" value="1"/>
</dbReference>
<dbReference type="GO" id="GO:0043138">
    <property type="term" value="F:3'-5' DNA helicase activity"/>
    <property type="evidence" value="ECO:0007669"/>
    <property type="project" value="UniProtKB-EC"/>
</dbReference>
<dbReference type="FunFam" id="3.40.50.300:FF:001389">
    <property type="entry name" value="ATP-dependent DNA helicase RecQ"/>
    <property type="match status" value="1"/>
</dbReference>
<dbReference type="Pfam" id="PF00570">
    <property type="entry name" value="HRDC"/>
    <property type="match status" value="1"/>
</dbReference>
<comment type="catalytic activity">
    <reaction evidence="11">
        <text>Couples ATP hydrolysis with the unwinding of duplex DNA by translocating in the 3'-5' direction.</text>
        <dbReference type="EC" id="5.6.2.4"/>
    </reaction>
</comment>
<keyword evidence="10" id="KW-0413">Isomerase</keyword>
<dbReference type="PROSITE" id="PS51192">
    <property type="entry name" value="HELICASE_ATP_BIND_1"/>
    <property type="match status" value="1"/>
</dbReference>
<keyword evidence="4" id="KW-0479">Metal-binding</keyword>
<dbReference type="SUPFAM" id="SSF47819">
    <property type="entry name" value="HRDC-like"/>
    <property type="match status" value="1"/>
</dbReference>
<evidence type="ECO:0000256" key="8">
    <source>
        <dbReference type="ARBA" id="ARBA00022840"/>
    </source>
</evidence>
<dbReference type="PROSITE" id="PS50967">
    <property type="entry name" value="HRDC"/>
    <property type="match status" value="1"/>
</dbReference>
<evidence type="ECO:0000256" key="2">
    <source>
        <dbReference type="ARBA" id="ARBA00001947"/>
    </source>
</evidence>
<dbReference type="GO" id="GO:0005524">
    <property type="term" value="F:ATP binding"/>
    <property type="evidence" value="ECO:0007669"/>
    <property type="project" value="UniProtKB-KW"/>
</dbReference>
<sequence>MPVSADRSSSADARTRDEVLERTECVSAHEVLKRFFGYETFRAGQQRLIDAVLAGCDVLGVMPTGAGKSICYQVPALMLQGMTIVVSPLVSLMADQVRSLMSVGARPAYLNSSLSPSQQATVMCRAQQGSYQIMYVAPERLSDPRFVDFARRAAGAGGIGLPLVAIDEAHCVSQWGQDFRPAYLGIADFIDALDRRPIVAAFTATATERVREDITNMLGLRSPQTAVTGFDRANLSFSIEELGERAKTAWIRDYALAHSRESGIIYCSTRKAVDALAEELERALSPDGIRVGRYHAGMGARERQVSQRAFIDDAMPVIVATNAFGMGIDKPNVRYVIHNNVPESIEAYYQEAGRAGRDGDPASAHLLWNGNDFRLRRFLIDRDPEDERSSPEQREHAKMNRFRLLNQMEGYCQTTGCLREYILRYFGDEHSASKPSAIEGASESTGCGNCSNCLSTFEVEDVTETAREILEFVSRNPARFGKTLIADALHGARNERVRSSRLDADKGCGALSAEPLRLIKTVIDQLSGRGYLAVSQGHYPVIGLGPRSEEALSAVGAASADFSFTMKRRASRRASAHRARRVVDLLREESGLGSRPRAGDDAELFERLRGVRTTFATQRQLPPYMICSDAALRGMCRLRPATRAQLLDVNGIGEKKAAEFGEEFLAEIVAFERAQR</sequence>
<evidence type="ECO:0000256" key="7">
    <source>
        <dbReference type="ARBA" id="ARBA00022806"/>
    </source>
</evidence>
<dbReference type="SMART" id="SM00956">
    <property type="entry name" value="RQC"/>
    <property type="match status" value="1"/>
</dbReference>
<dbReference type="NCBIfam" id="TIGR00614">
    <property type="entry name" value="recQ_fam"/>
    <property type="match status" value="1"/>
</dbReference>
<evidence type="ECO:0000256" key="5">
    <source>
        <dbReference type="ARBA" id="ARBA00022741"/>
    </source>
</evidence>
<dbReference type="Pfam" id="PF00271">
    <property type="entry name" value="Helicase_C"/>
    <property type="match status" value="1"/>
</dbReference>
<name>F2N902_CORGP</name>
<dbReference type="InterPro" id="IPR036390">
    <property type="entry name" value="WH_DNA-bd_sf"/>
</dbReference>
<dbReference type="EMBL" id="CP002628">
    <property type="protein sequence ID" value="AEB07602.1"/>
    <property type="molecule type" value="Genomic_DNA"/>
</dbReference>
<keyword evidence="8" id="KW-0067">ATP-binding</keyword>
<keyword evidence="6 18" id="KW-0378">Hydrolase</keyword>
<dbReference type="SMART" id="SM00341">
    <property type="entry name" value="HRDC"/>
    <property type="match status" value="1"/>
</dbReference>
<feature type="domain" description="Helicase C-terminal" evidence="17">
    <location>
        <begin position="250"/>
        <end position="405"/>
    </location>
</feature>